<sequence>MFKMKSVVAYVRSLLGLCEDTPPIRTSFKRDRADDDFSSDDETPALKRLKQLKKTNFPSVMSTNVFLDDWEKEEEKPKNVRYVPIQLEGRPSTSTPNEPRKSRVRTVPIQLVGVTENGPATPTRKPRMHTPVRPVVHAVLDDDNDEPEVTWVETKPDQPIKKPTRVYIDLDAEDSEQNQDNDVIIVKKVTTPPPTKPYQYFLAKSSQNSADSSETSEPVYLKLSRRSNDRSMLNLSPRSFTKFKAPPGITKSYKKPPTPLPRWMQSTKPTSSTLSSISRNRFLGVNGNCRTTLSEVFNLDEKRNYQELIRRVAGSMKPNTKSMEHINLVDDAASFRLTRKSQKSALNEIKLVESDLLAEKENDASKEYDPITVASINSSDSEVEIVPSESSTTSSMKIDPVNTLKDSYRDKEVTSTNWLSKLDSKYRKKLQETQELLKDARRESDIISKVNSEQKIAHLEHKLKYELSIPESIYEEPQPTVELPPLTPEQEKLVNRALGPGPPGQLLVEKFNLRIHRRDLQTLSGLNWLNDEVINFYMNLLMQRSEERKDLPKVYCTNTFFYPKLMQSGQAGLRRWTRKVDIFAHDLMVVPVHLGVHWCLSLVDFRNKKINYLDSMGGRNQACLDALLQYLRDEHQDKKAAPFDDSGWKTECLKDIPQQMNGSDCGMFACTFAEFSCRGAGYSFSQAHMPYLRRKAALEILAGRLLL</sequence>
<dbReference type="SUPFAM" id="SSF54001">
    <property type="entry name" value="Cysteine proteinases"/>
    <property type="match status" value="1"/>
</dbReference>
<dbReference type="GO" id="GO:0016926">
    <property type="term" value="P:protein desumoylation"/>
    <property type="evidence" value="ECO:0007669"/>
    <property type="project" value="TreeGrafter"/>
</dbReference>
<dbReference type="OrthoDB" id="1939479at2759"/>
<name>A0A7E5VED1_TRINI</name>
<accession>A0A7E5VED1</accession>
<keyword evidence="4" id="KW-0788">Thiol protease</keyword>
<evidence type="ECO:0000256" key="2">
    <source>
        <dbReference type="ARBA" id="ARBA00022670"/>
    </source>
</evidence>
<reference evidence="8" key="1">
    <citation type="submission" date="2025-08" db="UniProtKB">
        <authorList>
            <consortium name="RefSeq"/>
        </authorList>
    </citation>
    <scope>IDENTIFICATION</scope>
</reference>
<dbReference type="Proteomes" id="UP000322000">
    <property type="component" value="Chromosome 4"/>
</dbReference>
<dbReference type="GO" id="GO:0006508">
    <property type="term" value="P:proteolysis"/>
    <property type="evidence" value="ECO:0007669"/>
    <property type="project" value="UniProtKB-KW"/>
</dbReference>
<dbReference type="PROSITE" id="PS50600">
    <property type="entry name" value="ULP_PROTEASE"/>
    <property type="match status" value="1"/>
</dbReference>
<proteinExistence type="inferred from homology"/>
<evidence type="ECO:0000256" key="4">
    <source>
        <dbReference type="ARBA" id="ARBA00022807"/>
    </source>
</evidence>
<dbReference type="GO" id="GO:0016929">
    <property type="term" value="F:deSUMOylase activity"/>
    <property type="evidence" value="ECO:0007669"/>
    <property type="project" value="TreeGrafter"/>
</dbReference>
<evidence type="ECO:0000256" key="5">
    <source>
        <dbReference type="SAM" id="MobiDB-lite"/>
    </source>
</evidence>
<dbReference type="KEGG" id="tnl:113493062"/>
<keyword evidence="7" id="KW-1185">Reference proteome</keyword>
<evidence type="ECO:0000256" key="3">
    <source>
        <dbReference type="ARBA" id="ARBA00022801"/>
    </source>
</evidence>
<keyword evidence="3" id="KW-0378">Hydrolase</keyword>
<feature type="region of interest" description="Disordered" evidence="5">
    <location>
        <begin position="238"/>
        <end position="275"/>
    </location>
</feature>
<dbReference type="Pfam" id="PF02902">
    <property type="entry name" value="Peptidase_C48"/>
    <property type="match status" value="1"/>
</dbReference>
<dbReference type="RefSeq" id="XP_026726659.1">
    <property type="nucleotide sequence ID" value="XM_026870858.1"/>
</dbReference>
<dbReference type="InterPro" id="IPR038765">
    <property type="entry name" value="Papain-like_cys_pep_sf"/>
</dbReference>
<dbReference type="GO" id="GO:0005634">
    <property type="term" value="C:nucleus"/>
    <property type="evidence" value="ECO:0007669"/>
    <property type="project" value="TreeGrafter"/>
</dbReference>
<evidence type="ECO:0000313" key="7">
    <source>
        <dbReference type="Proteomes" id="UP000322000"/>
    </source>
</evidence>
<feature type="domain" description="Ubiquitin-like protease family profile" evidence="6">
    <location>
        <begin position="513"/>
        <end position="676"/>
    </location>
</feature>
<gene>
    <name evidence="8" type="primary">LOC113493062</name>
</gene>
<evidence type="ECO:0000259" key="6">
    <source>
        <dbReference type="PROSITE" id="PS50600"/>
    </source>
</evidence>
<keyword evidence="2" id="KW-0645">Protease</keyword>
<evidence type="ECO:0000313" key="8">
    <source>
        <dbReference type="RefSeq" id="XP_026726659.1"/>
    </source>
</evidence>
<organism evidence="7 8">
    <name type="scientific">Trichoplusia ni</name>
    <name type="common">Cabbage looper</name>
    <dbReference type="NCBI Taxonomy" id="7111"/>
    <lineage>
        <taxon>Eukaryota</taxon>
        <taxon>Metazoa</taxon>
        <taxon>Ecdysozoa</taxon>
        <taxon>Arthropoda</taxon>
        <taxon>Hexapoda</taxon>
        <taxon>Insecta</taxon>
        <taxon>Pterygota</taxon>
        <taxon>Neoptera</taxon>
        <taxon>Endopterygota</taxon>
        <taxon>Lepidoptera</taxon>
        <taxon>Glossata</taxon>
        <taxon>Ditrysia</taxon>
        <taxon>Noctuoidea</taxon>
        <taxon>Noctuidae</taxon>
        <taxon>Plusiinae</taxon>
        <taxon>Trichoplusia</taxon>
    </lineage>
</organism>
<dbReference type="GeneID" id="113493062"/>
<dbReference type="InterPro" id="IPR003653">
    <property type="entry name" value="Peptidase_C48_C"/>
</dbReference>
<comment type="similarity">
    <text evidence="1">Belongs to the peptidase C48 family.</text>
</comment>
<feature type="compositionally biased region" description="Polar residues" evidence="5">
    <location>
        <begin position="264"/>
        <end position="275"/>
    </location>
</feature>
<dbReference type="InParanoid" id="A0A7E5VED1"/>
<dbReference type="FunFam" id="3.40.395.10:FF:000001">
    <property type="entry name" value="Sentrin-specific protease 1"/>
    <property type="match status" value="1"/>
</dbReference>
<dbReference type="GO" id="GO:0080090">
    <property type="term" value="P:regulation of primary metabolic process"/>
    <property type="evidence" value="ECO:0007669"/>
    <property type="project" value="UniProtKB-ARBA"/>
</dbReference>
<dbReference type="PANTHER" id="PTHR12606:SF141">
    <property type="entry name" value="GH15225P-RELATED"/>
    <property type="match status" value="1"/>
</dbReference>
<evidence type="ECO:0000256" key="1">
    <source>
        <dbReference type="ARBA" id="ARBA00005234"/>
    </source>
</evidence>
<dbReference type="GO" id="GO:0060255">
    <property type="term" value="P:regulation of macromolecule metabolic process"/>
    <property type="evidence" value="ECO:0007669"/>
    <property type="project" value="UniProtKB-ARBA"/>
</dbReference>
<dbReference type="Gene3D" id="3.40.395.10">
    <property type="entry name" value="Adenoviral Proteinase, Chain A"/>
    <property type="match status" value="1"/>
</dbReference>
<protein>
    <submittedName>
        <fullName evidence="8">Sentrin-specific protease 1-like</fullName>
    </submittedName>
</protein>
<dbReference type="AlphaFoldDB" id="A0A7E5VED1"/>
<dbReference type="PANTHER" id="PTHR12606">
    <property type="entry name" value="SENTRIN/SUMO-SPECIFIC PROTEASE"/>
    <property type="match status" value="1"/>
</dbReference>